<dbReference type="OrthoDB" id="2143285at2"/>
<evidence type="ECO:0000313" key="3">
    <source>
        <dbReference type="EMBL" id="AMV63174.1"/>
    </source>
</evidence>
<dbReference type="InterPro" id="IPR009214">
    <property type="entry name" value="DUF1129"/>
</dbReference>
<name>A0A0R2HW66_9LACO</name>
<gene>
    <name evidence="3" type="ORF">ADU70_1704</name>
    <name evidence="4" type="ORF">ADU72_0991</name>
</gene>
<dbReference type="GeneID" id="57276505"/>
<dbReference type="AlphaFoldDB" id="A0A0R2HW66"/>
<feature type="transmembrane region" description="Helical" evidence="2">
    <location>
        <begin position="139"/>
        <end position="158"/>
    </location>
</feature>
<feature type="compositionally biased region" description="Basic and acidic residues" evidence="1">
    <location>
        <begin position="1"/>
        <end position="19"/>
    </location>
</feature>
<dbReference type="EMBL" id="CP012288">
    <property type="protein sequence ID" value="AMV66932.1"/>
    <property type="molecule type" value="Genomic_DNA"/>
</dbReference>
<sequence>MSEDKTTERNAGKQQEPTKKPAGKSKQTFTKRNEDFMFRLKRELKTSKLSDEKKNEALLETESRLLEGQLKGETAKQIYGTPTDRVKGIIAGPKKAPVETKYWMKVLDNSMVFLMIFSLMFGIMMIAQPKSIAEQPGPAGITAMVAISLIGGACAPFLTDRLQPTSKTKERSSIWKTIAMATGMILVWMVAYMAFSSLPAAVNPVLPYEVYLAMAVALFFVRMWFKRRYHLTGGFLG</sequence>
<reference evidence="5 6" key="1">
    <citation type="journal article" date="2016" name="PLoS ONE">
        <title>The Identification of Novel Diagnostic Marker Genes for the Detection of Beer Spoiling Pediococcus damnosus Strains Using the BlAst Diagnostic Gene findEr.</title>
        <authorList>
            <person name="Behr J."/>
            <person name="Geissler A.J."/>
            <person name="Schmid J."/>
            <person name="Zehe A."/>
            <person name="Vogel R.F."/>
        </authorList>
    </citation>
    <scope>NUCLEOTIDE SEQUENCE [LARGE SCALE GENOMIC DNA]</scope>
    <source>
        <strain evidence="3 6">TMW 2.1533</strain>
        <strain evidence="4 5">TMW 2.1535</strain>
    </source>
</reference>
<keyword evidence="2" id="KW-0472">Membrane</keyword>
<feature type="transmembrane region" description="Helical" evidence="2">
    <location>
        <begin position="178"/>
        <end position="202"/>
    </location>
</feature>
<evidence type="ECO:0000313" key="4">
    <source>
        <dbReference type="EMBL" id="AMV66932.1"/>
    </source>
</evidence>
<dbReference type="PIRSF" id="PIRSF033111">
    <property type="entry name" value="UCP033111"/>
    <property type="match status" value="1"/>
</dbReference>
<dbReference type="Pfam" id="PF06570">
    <property type="entry name" value="DUF1129"/>
    <property type="match status" value="1"/>
</dbReference>
<dbReference type="EMBL" id="CP012275">
    <property type="protein sequence ID" value="AMV63174.1"/>
    <property type="molecule type" value="Genomic_DNA"/>
</dbReference>
<evidence type="ECO:0000256" key="2">
    <source>
        <dbReference type="SAM" id="Phobius"/>
    </source>
</evidence>
<evidence type="ECO:0000256" key="1">
    <source>
        <dbReference type="SAM" id="MobiDB-lite"/>
    </source>
</evidence>
<dbReference type="Proteomes" id="UP000076405">
    <property type="component" value="Chromosome"/>
</dbReference>
<evidence type="ECO:0000313" key="5">
    <source>
        <dbReference type="Proteomes" id="UP000076244"/>
    </source>
</evidence>
<protein>
    <submittedName>
        <fullName evidence="3">Integral membrane protein</fullName>
    </submittedName>
</protein>
<evidence type="ECO:0000313" key="6">
    <source>
        <dbReference type="Proteomes" id="UP000076405"/>
    </source>
</evidence>
<feature type="transmembrane region" description="Helical" evidence="2">
    <location>
        <begin position="208"/>
        <end position="225"/>
    </location>
</feature>
<dbReference type="Proteomes" id="UP000076244">
    <property type="component" value="Chromosome"/>
</dbReference>
<keyword evidence="2" id="KW-0812">Transmembrane</keyword>
<accession>A0A0R2HW66</accession>
<proteinExistence type="predicted"/>
<keyword evidence="2" id="KW-1133">Transmembrane helix</keyword>
<keyword evidence="5" id="KW-1185">Reference proteome</keyword>
<feature type="region of interest" description="Disordered" evidence="1">
    <location>
        <begin position="1"/>
        <end position="31"/>
    </location>
</feature>
<feature type="transmembrane region" description="Helical" evidence="2">
    <location>
        <begin position="111"/>
        <end position="127"/>
    </location>
</feature>
<dbReference type="KEGG" id="pdm:ADU72_0991"/>
<dbReference type="RefSeq" id="WP_046870924.1">
    <property type="nucleotide sequence ID" value="NZ_BAAAXI010000188.1"/>
</dbReference>
<organism evidence="3 6">
    <name type="scientific">Pediococcus damnosus</name>
    <dbReference type="NCBI Taxonomy" id="51663"/>
    <lineage>
        <taxon>Bacteria</taxon>
        <taxon>Bacillati</taxon>
        <taxon>Bacillota</taxon>
        <taxon>Bacilli</taxon>
        <taxon>Lactobacillales</taxon>
        <taxon>Lactobacillaceae</taxon>
        <taxon>Pediococcus</taxon>
    </lineage>
</organism>